<sequence>MSDLNSPEDALAKLRTLVREGNFEFAPRKKSHVTSKLARIIVDTLSIDHYNSMGFDYDGTGDLVFVFISDDGIRYYIKFKFINSNTTVKFISFHEAEF</sequence>
<dbReference type="OMA" id="NEYVWIY"/>
<gene>
    <name evidence="1" type="ORF">AMHIJAGA_00562</name>
</gene>
<evidence type="ECO:0000313" key="2">
    <source>
        <dbReference type="Proteomes" id="UP000279235"/>
    </source>
</evidence>
<protein>
    <submittedName>
        <fullName evidence="1">Uncharacterized protein</fullName>
    </submittedName>
</protein>
<dbReference type="Proteomes" id="UP000279235">
    <property type="component" value="Unassembled WGS sequence"/>
</dbReference>
<organism evidence="1 2">
    <name type="scientific">Lactococcus lactis</name>
    <dbReference type="NCBI Taxonomy" id="1358"/>
    <lineage>
        <taxon>Bacteria</taxon>
        <taxon>Bacillati</taxon>
        <taxon>Bacillota</taxon>
        <taxon>Bacilli</taxon>
        <taxon>Lactobacillales</taxon>
        <taxon>Streptococcaceae</taxon>
        <taxon>Lactococcus</taxon>
    </lineage>
</organism>
<dbReference type="RefSeq" id="WP_010906205.1">
    <property type="nucleotide sequence ID" value="NZ_CP033607.1"/>
</dbReference>
<reference evidence="2" key="1">
    <citation type="submission" date="2018-05" db="EMBL/GenBank/DDBJ databases">
        <authorList>
            <person name="Duru I."/>
        </authorList>
    </citation>
    <scope>NUCLEOTIDE SEQUENCE [LARGE SCALE GENOMIC DNA]</scope>
</reference>
<name>A0A2A9HTI1_9LACT</name>
<evidence type="ECO:0000313" key="1">
    <source>
        <dbReference type="EMBL" id="SPS10634.1"/>
    </source>
</evidence>
<dbReference type="AlphaFoldDB" id="A0A2A9HTI1"/>
<dbReference type="EMBL" id="OGTW02000012">
    <property type="protein sequence ID" value="SPS10634.1"/>
    <property type="molecule type" value="Genomic_DNA"/>
</dbReference>
<accession>A0A2A9HTI1</accession>
<proteinExistence type="predicted"/>